<name>A0A4D6LDV0_VIGUN</name>
<protein>
    <submittedName>
        <fullName evidence="2">Uncharacterized protein</fullName>
    </submittedName>
</protein>
<evidence type="ECO:0000256" key="1">
    <source>
        <dbReference type="SAM" id="MobiDB-lite"/>
    </source>
</evidence>
<reference evidence="2 3" key="1">
    <citation type="submission" date="2019-04" db="EMBL/GenBank/DDBJ databases">
        <title>An improved genome assembly and genetic linkage map for asparagus bean, Vigna unguiculata ssp. sesquipedialis.</title>
        <authorList>
            <person name="Xia Q."/>
            <person name="Zhang R."/>
            <person name="Dong Y."/>
        </authorList>
    </citation>
    <scope>NUCLEOTIDE SEQUENCE [LARGE SCALE GENOMIC DNA]</scope>
    <source>
        <tissue evidence="2">Leaf</tissue>
    </source>
</reference>
<sequence>MAPFSLAEEENQRLENNGGPTVAETGGGSLRQAWPCDRRPRSRTQEEEMRRGKIWEVGFSLATPPVVASIDSGVPRRPRDVQWQHRAGVVVCGDEEEEAARKGEVGFGYASSSRHTHIVHIMSGALYPGNHHSEHMYFTLDLKRQTSIEHKGRLLALIIILWCA</sequence>
<organism evidence="2 3">
    <name type="scientific">Vigna unguiculata</name>
    <name type="common">Cowpea</name>
    <dbReference type="NCBI Taxonomy" id="3917"/>
    <lineage>
        <taxon>Eukaryota</taxon>
        <taxon>Viridiplantae</taxon>
        <taxon>Streptophyta</taxon>
        <taxon>Embryophyta</taxon>
        <taxon>Tracheophyta</taxon>
        <taxon>Spermatophyta</taxon>
        <taxon>Magnoliopsida</taxon>
        <taxon>eudicotyledons</taxon>
        <taxon>Gunneridae</taxon>
        <taxon>Pentapetalae</taxon>
        <taxon>rosids</taxon>
        <taxon>fabids</taxon>
        <taxon>Fabales</taxon>
        <taxon>Fabaceae</taxon>
        <taxon>Papilionoideae</taxon>
        <taxon>50 kb inversion clade</taxon>
        <taxon>NPAAA clade</taxon>
        <taxon>indigoferoid/millettioid clade</taxon>
        <taxon>Phaseoleae</taxon>
        <taxon>Vigna</taxon>
    </lineage>
</organism>
<keyword evidence="3" id="KW-1185">Reference proteome</keyword>
<feature type="compositionally biased region" description="Basic and acidic residues" evidence="1">
    <location>
        <begin position="36"/>
        <end position="49"/>
    </location>
</feature>
<dbReference type="EMBL" id="CP039347">
    <property type="protein sequence ID" value="QCD86771.1"/>
    <property type="molecule type" value="Genomic_DNA"/>
</dbReference>
<dbReference type="Proteomes" id="UP000501690">
    <property type="component" value="Linkage Group LG3"/>
</dbReference>
<accession>A0A4D6LDV0</accession>
<evidence type="ECO:0000313" key="2">
    <source>
        <dbReference type="EMBL" id="QCD86771.1"/>
    </source>
</evidence>
<gene>
    <name evidence="2" type="ORF">DEO72_LG3g1297</name>
</gene>
<evidence type="ECO:0000313" key="3">
    <source>
        <dbReference type="Proteomes" id="UP000501690"/>
    </source>
</evidence>
<dbReference type="AlphaFoldDB" id="A0A4D6LDV0"/>
<feature type="region of interest" description="Disordered" evidence="1">
    <location>
        <begin position="1"/>
        <end position="49"/>
    </location>
</feature>
<proteinExistence type="predicted"/>